<dbReference type="Proteomes" id="UP000054047">
    <property type="component" value="Unassembled WGS sequence"/>
</dbReference>
<dbReference type="PANTHER" id="PTHR22989">
    <property type="entry name" value="UNCHARACTERIZED DUF13 C.ELEGANS"/>
    <property type="match status" value="1"/>
</dbReference>
<proteinExistence type="predicted"/>
<dbReference type="PANTHER" id="PTHR22989:SF3">
    <property type="entry name" value="METHYLTRANSFERASE FKBM DOMAIN-CONTAINING PROTEIN"/>
    <property type="match status" value="1"/>
</dbReference>
<organism evidence="1 2">
    <name type="scientific">Ancylostoma duodenale</name>
    <dbReference type="NCBI Taxonomy" id="51022"/>
    <lineage>
        <taxon>Eukaryota</taxon>
        <taxon>Metazoa</taxon>
        <taxon>Ecdysozoa</taxon>
        <taxon>Nematoda</taxon>
        <taxon>Chromadorea</taxon>
        <taxon>Rhabditida</taxon>
        <taxon>Rhabditina</taxon>
        <taxon>Rhabditomorpha</taxon>
        <taxon>Strongyloidea</taxon>
        <taxon>Ancylostomatidae</taxon>
        <taxon>Ancylostomatinae</taxon>
        <taxon>Ancylostoma</taxon>
    </lineage>
</organism>
<evidence type="ECO:0000313" key="1">
    <source>
        <dbReference type="EMBL" id="KIH63381.1"/>
    </source>
</evidence>
<dbReference type="EMBL" id="KN728698">
    <property type="protein sequence ID" value="KIH63381.1"/>
    <property type="molecule type" value="Genomic_DNA"/>
</dbReference>
<accession>A0A0C2H202</accession>
<dbReference type="AlphaFoldDB" id="A0A0C2H202"/>
<protein>
    <submittedName>
        <fullName evidence="1">Uncharacterized protein</fullName>
    </submittedName>
</protein>
<reference evidence="1 2" key="1">
    <citation type="submission" date="2013-12" db="EMBL/GenBank/DDBJ databases">
        <title>Draft genome of the parsitic nematode Ancylostoma duodenale.</title>
        <authorList>
            <person name="Mitreva M."/>
        </authorList>
    </citation>
    <scope>NUCLEOTIDE SEQUENCE [LARGE SCALE GENOMIC DNA]</scope>
    <source>
        <strain evidence="1 2">Zhejiang</strain>
    </source>
</reference>
<dbReference type="OrthoDB" id="5775722at2759"/>
<keyword evidence="2" id="KW-1185">Reference proteome</keyword>
<sequence length="91" mass="10274">MHDLSIAKVLPEGSKFYGADPIREVNEELYTKFGSYFPFAVGGKSKVSKASVLVYDDVWIDAEGAEYELFPYFYRGGQLDQNGLTLCQFNM</sequence>
<gene>
    <name evidence="1" type="ORF">ANCDUO_06317</name>
</gene>
<name>A0A0C2H202_9BILA</name>
<evidence type="ECO:0000313" key="2">
    <source>
        <dbReference type="Proteomes" id="UP000054047"/>
    </source>
</evidence>